<organism evidence="4 5">
    <name type="scientific">Rubus argutus</name>
    <name type="common">Southern blackberry</name>
    <dbReference type="NCBI Taxonomy" id="59490"/>
    <lineage>
        <taxon>Eukaryota</taxon>
        <taxon>Viridiplantae</taxon>
        <taxon>Streptophyta</taxon>
        <taxon>Embryophyta</taxon>
        <taxon>Tracheophyta</taxon>
        <taxon>Spermatophyta</taxon>
        <taxon>Magnoliopsida</taxon>
        <taxon>eudicotyledons</taxon>
        <taxon>Gunneridae</taxon>
        <taxon>Pentapetalae</taxon>
        <taxon>rosids</taxon>
        <taxon>fabids</taxon>
        <taxon>Rosales</taxon>
        <taxon>Rosaceae</taxon>
        <taxon>Rosoideae</taxon>
        <taxon>Rosoideae incertae sedis</taxon>
        <taxon>Rubus</taxon>
    </lineage>
</organism>
<dbReference type="InterPro" id="IPR008979">
    <property type="entry name" value="Galactose-bd-like_sf"/>
</dbReference>
<feature type="domain" description="Beta-galactosidase galactose-binding" evidence="3">
    <location>
        <begin position="198"/>
        <end position="270"/>
    </location>
</feature>
<dbReference type="InterPro" id="IPR001944">
    <property type="entry name" value="Glycoside_Hdrlase_35"/>
</dbReference>
<accession>A0AAW1YG81</accession>
<dbReference type="SUPFAM" id="SSF49785">
    <property type="entry name" value="Galactose-binding domain-like"/>
    <property type="match status" value="2"/>
</dbReference>
<sequence>MEYTLTHGNITTKELGNSVSTTYSSLIAKKEGYNTAKKVKKSVNKAEDEPESLHWTWRPESIDDTKILGKGEVVANHLLEQKEAANDDSDYLWYMTSVQLSKDDPILSGNMTLRINETGYILHAFVNGELTGSQWATYNVFNYVFEKPIKLNPGKNTISLLSATVDFRFNYGGGYENINTGIIGPVSIGWTKQLQSSLGTEPVVVDLLGLGKGHAWVNGHSIGRYWPSYLAKEDGCSVDACDYRGTYDNNKCVSNCGKPTQRWYHVPRSFERR</sequence>
<dbReference type="EMBL" id="JBEDUW010000001">
    <property type="protein sequence ID" value="KAK9948128.1"/>
    <property type="molecule type" value="Genomic_DNA"/>
</dbReference>
<name>A0AAW1YG81_RUBAR</name>
<gene>
    <name evidence="4" type="ORF">M0R45_003716</name>
</gene>
<reference evidence="4 5" key="1">
    <citation type="journal article" date="2023" name="G3 (Bethesda)">
        <title>A chromosome-length genome assembly and annotation of blackberry (Rubus argutus, cv. 'Hillquist').</title>
        <authorList>
            <person name="Bruna T."/>
            <person name="Aryal R."/>
            <person name="Dudchenko O."/>
            <person name="Sargent D.J."/>
            <person name="Mead D."/>
            <person name="Buti M."/>
            <person name="Cavallini A."/>
            <person name="Hytonen T."/>
            <person name="Andres J."/>
            <person name="Pham M."/>
            <person name="Weisz D."/>
            <person name="Mascagni F."/>
            <person name="Usai G."/>
            <person name="Natali L."/>
            <person name="Bassil N."/>
            <person name="Fernandez G.E."/>
            <person name="Lomsadze A."/>
            <person name="Armour M."/>
            <person name="Olukolu B."/>
            <person name="Poorten T."/>
            <person name="Britton C."/>
            <person name="Davik J."/>
            <person name="Ashrafi H."/>
            <person name="Aiden E.L."/>
            <person name="Borodovsky M."/>
            <person name="Worthington M."/>
        </authorList>
    </citation>
    <scope>NUCLEOTIDE SEQUENCE [LARGE SCALE GENOMIC DNA]</scope>
    <source>
        <strain evidence="4">PI 553951</strain>
    </source>
</reference>
<keyword evidence="2" id="KW-0326">Glycosidase</keyword>
<dbReference type="PANTHER" id="PTHR23421">
    <property type="entry name" value="BETA-GALACTOSIDASE RELATED"/>
    <property type="match status" value="1"/>
</dbReference>
<evidence type="ECO:0000256" key="2">
    <source>
        <dbReference type="ARBA" id="ARBA00023295"/>
    </source>
</evidence>
<proteinExistence type="predicted"/>
<comment type="caution">
    <text evidence="4">The sequence shown here is derived from an EMBL/GenBank/DDBJ whole genome shotgun (WGS) entry which is preliminary data.</text>
</comment>
<evidence type="ECO:0000313" key="5">
    <source>
        <dbReference type="Proteomes" id="UP001457282"/>
    </source>
</evidence>
<dbReference type="Gene3D" id="2.60.120.260">
    <property type="entry name" value="Galactose-binding domain-like"/>
    <property type="match status" value="2"/>
</dbReference>
<dbReference type="Proteomes" id="UP001457282">
    <property type="component" value="Unassembled WGS sequence"/>
</dbReference>
<dbReference type="InterPro" id="IPR048913">
    <property type="entry name" value="BetaGal_gal-bd"/>
</dbReference>
<dbReference type="GO" id="GO:0005975">
    <property type="term" value="P:carbohydrate metabolic process"/>
    <property type="evidence" value="ECO:0007669"/>
    <property type="project" value="InterPro"/>
</dbReference>
<dbReference type="Pfam" id="PF21467">
    <property type="entry name" value="BetaGal_gal-bd"/>
    <property type="match status" value="1"/>
</dbReference>
<dbReference type="AlphaFoldDB" id="A0AAW1YG81"/>
<dbReference type="GO" id="GO:0004553">
    <property type="term" value="F:hydrolase activity, hydrolyzing O-glycosyl compounds"/>
    <property type="evidence" value="ECO:0007669"/>
    <property type="project" value="InterPro"/>
</dbReference>
<evidence type="ECO:0000256" key="1">
    <source>
        <dbReference type="ARBA" id="ARBA00022801"/>
    </source>
</evidence>
<keyword evidence="5" id="KW-1185">Reference proteome</keyword>
<keyword evidence="1" id="KW-0378">Hydrolase</keyword>
<evidence type="ECO:0000259" key="3">
    <source>
        <dbReference type="Pfam" id="PF21467"/>
    </source>
</evidence>
<evidence type="ECO:0000313" key="4">
    <source>
        <dbReference type="EMBL" id="KAK9948128.1"/>
    </source>
</evidence>
<protein>
    <recommendedName>
        <fullName evidence="3">Beta-galactosidase galactose-binding domain-containing protein</fullName>
    </recommendedName>
</protein>